<evidence type="ECO:0000256" key="1">
    <source>
        <dbReference type="ARBA" id="ARBA00004370"/>
    </source>
</evidence>
<keyword evidence="3" id="KW-1133">Transmembrane helix</keyword>
<accession>A0A9Q0KYE2</accession>
<evidence type="ECO:0000256" key="2">
    <source>
        <dbReference type="ARBA" id="ARBA00023136"/>
    </source>
</evidence>
<evidence type="ECO:0000256" key="3">
    <source>
        <dbReference type="SAM" id="Phobius"/>
    </source>
</evidence>
<reference evidence="4" key="1">
    <citation type="journal article" date="2023" name="Plant J.">
        <title>The genome of the king protea, Protea cynaroides.</title>
        <authorList>
            <person name="Chang J."/>
            <person name="Duong T.A."/>
            <person name="Schoeman C."/>
            <person name="Ma X."/>
            <person name="Roodt D."/>
            <person name="Barker N."/>
            <person name="Li Z."/>
            <person name="Van de Peer Y."/>
            <person name="Mizrachi E."/>
        </authorList>
    </citation>
    <scope>NUCLEOTIDE SEQUENCE</scope>
    <source>
        <tissue evidence="4">Young leaves</tissue>
    </source>
</reference>
<keyword evidence="2 3" id="KW-0472">Membrane</keyword>
<dbReference type="InterPro" id="IPR044839">
    <property type="entry name" value="NDR1-like"/>
</dbReference>
<evidence type="ECO:0008006" key="6">
    <source>
        <dbReference type="Google" id="ProtNLM"/>
    </source>
</evidence>
<dbReference type="GO" id="GO:0005886">
    <property type="term" value="C:plasma membrane"/>
    <property type="evidence" value="ECO:0007669"/>
    <property type="project" value="TreeGrafter"/>
</dbReference>
<evidence type="ECO:0000313" key="4">
    <source>
        <dbReference type="EMBL" id="KAJ4979163.1"/>
    </source>
</evidence>
<evidence type="ECO:0000313" key="5">
    <source>
        <dbReference type="Proteomes" id="UP001141806"/>
    </source>
</evidence>
<dbReference type="PANTHER" id="PTHR31415">
    <property type="entry name" value="OS05G0367900 PROTEIN"/>
    <property type="match status" value="1"/>
</dbReference>
<dbReference type="OrthoDB" id="1889094at2759"/>
<keyword evidence="5" id="KW-1185">Reference proteome</keyword>
<comment type="subcellular location">
    <subcellularLocation>
        <location evidence="1">Membrane</location>
    </subcellularLocation>
</comment>
<protein>
    <recommendedName>
        <fullName evidence="6">Late embryogenesis abundant protein LEA-2 subgroup domain-containing protein</fullName>
    </recommendedName>
</protein>
<dbReference type="PANTHER" id="PTHR31415:SF4">
    <property type="entry name" value="NDR1_HIN1-LIKE PROTEIN 3"/>
    <property type="match status" value="1"/>
</dbReference>
<organism evidence="4 5">
    <name type="scientific">Protea cynaroides</name>
    <dbReference type="NCBI Taxonomy" id="273540"/>
    <lineage>
        <taxon>Eukaryota</taxon>
        <taxon>Viridiplantae</taxon>
        <taxon>Streptophyta</taxon>
        <taxon>Embryophyta</taxon>
        <taxon>Tracheophyta</taxon>
        <taxon>Spermatophyta</taxon>
        <taxon>Magnoliopsida</taxon>
        <taxon>Proteales</taxon>
        <taxon>Proteaceae</taxon>
        <taxon>Protea</taxon>
    </lineage>
</organism>
<dbReference type="AlphaFoldDB" id="A0A9Q0KYE2"/>
<sequence>MYQTKVSCPPNGAYYGHPIHPQPQPVHHRHPLYNLFLTIIKVMFAIVILLGTASFIFRLLVRPPEVKFYVVTADLTQFELTNGSTLNYNLSLNMTVRNPNKKIGIYYDTLYATASYNYERFSWDFLQPFYQEKKAGFFYIDVKVYAGMIFKIGSVKTRRHWPDIECYLRVPLTSNGTIAGEFESTRSIKRISHVAGGVSDTTPDQVHTCWVRRQTKKNQGTTEETDVALRRSISGKHKPCHLKDYVRSRLCR</sequence>
<name>A0A9Q0KYE2_9MAGN</name>
<dbReference type="Proteomes" id="UP001141806">
    <property type="component" value="Unassembled WGS sequence"/>
</dbReference>
<dbReference type="EMBL" id="JAMYWD010000002">
    <property type="protein sequence ID" value="KAJ4979163.1"/>
    <property type="molecule type" value="Genomic_DNA"/>
</dbReference>
<gene>
    <name evidence="4" type="ORF">NE237_009943</name>
</gene>
<keyword evidence="3" id="KW-0812">Transmembrane</keyword>
<feature type="transmembrane region" description="Helical" evidence="3">
    <location>
        <begin position="35"/>
        <end position="57"/>
    </location>
</feature>
<comment type="caution">
    <text evidence="4">The sequence shown here is derived from an EMBL/GenBank/DDBJ whole genome shotgun (WGS) entry which is preliminary data.</text>
</comment>
<dbReference type="GO" id="GO:0098542">
    <property type="term" value="P:defense response to other organism"/>
    <property type="evidence" value="ECO:0007669"/>
    <property type="project" value="InterPro"/>
</dbReference>
<proteinExistence type="predicted"/>
<dbReference type="GO" id="GO:0009506">
    <property type="term" value="C:plasmodesma"/>
    <property type="evidence" value="ECO:0007669"/>
    <property type="project" value="TreeGrafter"/>
</dbReference>